<keyword evidence="3" id="KW-1185">Reference proteome</keyword>
<evidence type="ECO:0000313" key="2">
    <source>
        <dbReference type="EMBL" id="KAL0970477.1"/>
    </source>
</evidence>
<evidence type="ECO:0000256" key="1">
    <source>
        <dbReference type="SAM" id="MobiDB-lite"/>
    </source>
</evidence>
<protein>
    <submittedName>
        <fullName evidence="2">Uncharacterized protein</fullName>
    </submittedName>
</protein>
<dbReference type="Pfam" id="PF15770">
    <property type="entry name" value="DUF4699"/>
    <property type="match status" value="1"/>
</dbReference>
<feature type="compositionally biased region" description="Basic and acidic residues" evidence="1">
    <location>
        <begin position="285"/>
        <end position="300"/>
    </location>
</feature>
<sequence>MGRCSHGGLLFRSDKRQQPLKVRRSYIRRTCERGTRLHLEQQLHHPFAQMGCQCCKMLKSYIYDTTGPVDVPGRKVDPAESSLYQLHSPLGDGVDPLSAKHKQGFHNLGFSNNKHDPKLEVDNNRINRLHGAPANPERERGRGQEATLRAGEDGGVGRGLYILHPEGQAPRRASIQVPNSIPVYPSTPSLDLHLTQSGGTDSHPEKRAVQTDSAQVGCDTLSADDLDEGVGGTPEYPCDTGDEESVLSADIQTSTTSLSSVETNYDQKAPNATPAESRIGSWVTKSEDEGHGAGEGDSHSVTDSMVAEALAALEAATAGEDCEE</sequence>
<dbReference type="AlphaFoldDB" id="A0ABD0X3G6"/>
<gene>
    <name evidence="2" type="ORF">UPYG_G00242610</name>
</gene>
<evidence type="ECO:0000313" key="3">
    <source>
        <dbReference type="Proteomes" id="UP001557470"/>
    </source>
</evidence>
<name>A0ABD0X3G6_UMBPY</name>
<dbReference type="Proteomes" id="UP001557470">
    <property type="component" value="Unassembled WGS sequence"/>
</dbReference>
<reference evidence="2 3" key="1">
    <citation type="submission" date="2024-06" db="EMBL/GenBank/DDBJ databases">
        <authorList>
            <person name="Pan Q."/>
            <person name="Wen M."/>
            <person name="Jouanno E."/>
            <person name="Zahm M."/>
            <person name="Klopp C."/>
            <person name="Cabau C."/>
            <person name="Louis A."/>
            <person name="Berthelot C."/>
            <person name="Parey E."/>
            <person name="Roest Crollius H."/>
            <person name="Montfort J."/>
            <person name="Robinson-Rechavi M."/>
            <person name="Bouchez O."/>
            <person name="Lampietro C."/>
            <person name="Lopez Roques C."/>
            <person name="Donnadieu C."/>
            <person name="Postlethwait J."/>
            <person name="Bobe J."/>
            <person name="Verreycken H."/>
            <person name="Guiguen Y."/>
        </authorList>
    </citation>
    <scope>NUCLEOTIDE SEQUENCE [LARGE SCALE GENOMIC DNA]</scope>
    <source>
        <strain evidence="2">Up_M1</strain>
        <tissue evidence="2">Testis</tissue>
    </source>
</reference>
<dbReference type="PANTHER" id="PTHR16106:SF3">
    <property type="entry name" value="CHROMOSOME 4 OPEN READING FRAME 19"/>
    <property type="match status" value="1"/>
</dbReference>
<dbReference type="InterPro" id="IPR031528">
    <property type="entry name" value="C4orf19"/>
</dbReference>
<feature type="region of interest" description="Disordered" evidence="1">
    <location>
        <begin position="252"/>
        <end position="305"/>
    </location>
</feature>
<feature type="compositionally biased region" description="Polar residues" evidence="1">
    <location>
        <begin position="252"/>
        <end position="266"/>
    </location>
</feature>
<dbReference type="PANTHER" id="PTHR16106">
    <property type="entry name" value="CHROMOSOME 4 OPEN READING FRAME 19"/>
    <property type="match status" value="1"/>
</dbReference>
<feature type="region of interest" description="Disordered" evidence="1">
    <location>
        <begin position="129"/>
        <end position="153"/>
    </location>
</feature>
<accession>A0ABD0X3G6</accession>
<proteinExistence type="predicted"/>
<comment type="caution">
    <text evidence="2">The sequence shown here is derived from an EMBL/GenBank/DDBJ whole genome shotgun (WGS) entry which is preliminary data.</text>
</comment>
<dbReference type="EMBL" id="JAGEUA010000007">
    <property type="protein sequence ID" value="KAL0970477.1"/>
    <property type="molecule type" value="Genomic_DNA"/>
</dbReference>
<organism evidence="2 3">
    <name type="scientific">Umbra pygmaea</name>
    <name type="common">Eastern mudminnow</name>
    <dbReference type="NCBI Taxonomy" id="75934"/>
    <lineage>
        <taxon>Eukaryota</taxon>
        <taxon>Metazoa</taxon>
        <taxon>Chordata</taxon>
        <taxon>Craniata</taxon>
        <taxon>Vertebrata</taxon>
        <taxon>Euteleostomi</taxon>
        <taxon>Actinopterygii</taxon>
        <taxon>Neopterygii</taxon>
        <taxon>Teleostei</taxon>
        <taxon>Protacanthopterygii</taxon>
        <taxon>Esociformes</taxon>
        <taxon>Umbridae</taxon>
        <taxon>Umbra</taxon>
    </lineage>
</organism>